<protein>
    <recommendedName>
        <fullName evidence="3">Transcriptional regulator, TetR family</fullName>
    </recommendedName>
</protein>
<dbReference type="Gene3D" id="1.10.357.10">
    <property type="entry name" value="Tetracycline Repressor, domain 2"/>
    <property type="match status" value="1"/>
</dbReference>
<reference evidence="1 2" key="1">
    <citation type="submission" date="2021-01" db="EMBL/GenBank/DDBJ databases">
        <title>Whole genome shotgun sequence of Actinoplanes couchii NBRC 106145.</title>
        <authorList>
            <person name="Komaki H."/>
            <person name="Tamura T."/>
        </authorList>
    </citation>
    <scope>NUCLEOTIDE SEQUENCE [LARGE SCALE GENOMIC DNA]</scope>
    <source>
        <strain evidence="1 2">NBRC 106145</strain>
    </source>
</reference>
<gene>
    <name evidence="1" type="ORF">Aco03nite_081190</name>
</gene>
<evidence type="ECO:0000313" key="1">
    <source>
        <dbReference type="EMBL" id="GID59715.1"/>
    </source>
</evidence>
<evidence type="ECO:0000313" key="2">
    <source>
        <dbReference type="Proteomes" id="UP000612282"/>
    </source>
</evidence>
<accession>A0ABQ3XMU1</accession>
<organism evidence="1 2">
    <name type="scientific">Actinoplanes couchii</name>
    <dbReference type="NCBI Taxonomy" id="403638"/>
    <lineage>
        <taxon>Bacteria</taxon>
        <taxon>Bacillati</taxon>
        <taxon>Actinomycetota</taxon>
        <taxon>Actinomycetes</taxon>
        <taxon>Micromonosporales</taxon>
        <taxon>Micromonosporaceae</taxon>
        <taxon>Actinoplanes</taxon>
    </lineage>
</organism>
<comment type="caution">
    <text evidence="1">The sequence shown here is derived from an EMBL/GenBank/DDBJ whole genome shotgun (WGS) entry which is preliminary data.</text>
</comment>
<keyword evidence="2" id="KW-1185">Reference proteome</keyword>
<dbReference type="Proteomes" id="UP000612282">
    <property type="component" value="Unassembled WGS sequence"/>
</dbReference>
<proteinExistence type="predicted"/>
<sequence length="227" mass="24249">MGRHKQPEIRDRILDACVDHALANGLPDRLEPLATAAGVSTRMLIYHFRTRDGLLRETLIRARRRQRDLFGELLAARPGEPYLTTLRTAWRMMTGEAGRPYLSMFGKLRDDAEQKLWPGFRREATVDWLQPLEQGLGTIGRPELGTLVLAVIRGLIMDVESTGDVARVDRAFEEFLSGIGVGGAGEGGIGEGVAGEGVAGEGSVGVNGAGESGVGAKSLGGAGTVQN</sequence>
<dbReference type="InterPro" id="IPR009057">
    <property type="entry name" value="Homeodomain-like_sf"/>
</dbReference>
<evidence type="ECO:0008006" key="3">
    <source>
        <dbReference type="Google" id="ProtNLM"/>
    </source>
</evidence>
<dbReference type="SUPFAM" id="SSF46689">
    <property type="entry name" value="Homeodomain-like"/>
    <property type="match status" value="1"/>
</dbReference>
<name>A0ABQ3XMU1_9ACTN</name>
<dbReference type="EMBL" id="BOMG01000100">
    <property type="protein sequence ID" value="GID59715.1"/>
    <property type="molecule type" value="Genomic_DNA"/>
</dbReference>